<comment type="subcellular location">
    <subcellularLocation>
        <location evidence="1">Golgi apparatus</location>
        <location evidence="1">trans-Golgi network membrane</location>
        <topology evidence="1">Multi-pass membrane protein</topology>
    </subcellularLocation>
    <subcellularLocation>
        <location evidence="20">Membrane</location>
        <topology evidence="20">Multi-pass membrane protein</topology>
    </subcellularLocation>
    <subcellularLocation>
        <location evidence="2">Sarcoplasmic reticulum membrane</location>
        <topology evidence="2">Multi-pass membrane protein</topology>
    </subcellularLocation>
</comment>
<dbReference type="GO" id="GO:0005794">
    <property type="term" value="C:Golgi apparatus"/>
    <property type="evidence" value="ECO:0007669"/>
    <property type="project" value="UniProtKB-SubCell"/>
</dbReference>
<dbReference type="Pfam" id="PF00689">
    <property type="entry name" value="Cation_ATPase_C"/>
    <property type="match status" value="1"/>
</dbReference>
<keyword evidence="11" id="KW-0460">Magnesium</keyword>
<dbReference type="FunFam" id="2.70.150.10:FF:000008">
    <property type="entry name" value="Calcium-transporting ATPase"/>
    <property type="match status" value="1"/>
</dbReference>
<evidence type="ECO:0000256" key="18">
    <source>
        <dbReference type="ARBA" id="ARBA00047282"/>
    </source>
</evidence>
<gene>
    <name evidence="22" type="ORF">GHT06_022254</name>
</gene>
<keyword evidence="8 20" id="KW-0547">Nucleotide-binding</keyword>
<evidence type="ECO:0000256" key="16">
    <source>
        <dbReference type="ARBA" id="ARBA00023065"/>
    </source>
</evidence>
<dbReference type="InterPro" id="IPR004014">
    <property type="entry name" value="ATPase_P-typ_cation-transptr_N"/>
</dbReference>
<feature type="transmembrane region" description="Helical" evidence="20">
    <location>
        <begin position="372"/>
        <end position="398"/>
    </location>
</feature>
<proteinExistence type="inferred from homology"/>
<dbReference type="InterPro" id="IPR059000">
    <property type="entry name" value="ATPase_P-type_domA"/>
</dbReference>
<dbReference type="InterPro" id="IPR023298">
    <property type="entry name" value="ATPase_P-typ_TM_dom_sf"/>
</dbReference>
<dbReference type="Pfam" id="PF13246">
    <property type="entry name" value="Cation_ATPase"/>
    <property type="match status" value="1"/>
</dbReference>
<dbReference type="InterPro" id="IPR001757">
    <property type="entry name" value="P_typ_ATPase"/>
</dbReference>
<keyword evidence="14 20" id="KW-1133">Transmembrane helix</keyword>
<evidence type="ECO:0000256" key="11">
    <source>
        <dbReference type="ARBA" id="ARBA00022842"/>
    </source>
</evidence>
<evidence type="ECO:0000256" key="4">
    <source>
        <dbReference type="ARBA" id="ARBA00022448"/>
    </source>
</evidence>
<dbReference type="SMART" id="SM00831">
    <property type="entry name" value="Cation_ATPase_N"/>
    <property type="match status" value="1"/>
</dbReference>
<feature type="transmembrane region" description="Helical" evidence="20">
    <location>
        <begin position="860"/>
        <end position="879"/>
    </location>
</feature>
<dbReference type="SFLD" id="SFLDG00002">
    <property type="entry name" value="C1.7:_P-type_atpase_like"/>
    <property type="match status" value="1"/>
</dbReference>
<comment type="similarity">
    <text evidence="3">Belongs to the cation transport ATPase (P-type) (TC 3.A.3) family. Type IIA subfamily.</text>
</comment>
<dbReference type="SUPFAM" id="SSF81665">
    <property type="entry name" value="Calcium ATPase, transmembrane domain M"/>
    <property type="match status" value="1"/>
</dbReference>
<dbReference type="GO" id="GO:0005388">
    <property type="term" value="F:P-type calcium transporter activity"/>
    <property type="evidence" value="ECO:0007669"/>
    <property type="project" value="UniProtKB-EC"/>
</dbReference>
<evidence type="ECO:0000256" key="14">
    <source>
        <dbReference type="ARBA" id="ARBA00022989"/>
    </source>
</evidence>
<dbReference type="SUPFAM" id="SSF56784">
    <property type="entry name" value="HAD-like"/>
    <property type="match status" value="1"/>
</dbReference>
<evidence type="ECO:0000256" key="9">
    <source>
        <dbReference type="ARBA" id="ARBA00022837"/>
    </source>
</evidence>
<dbReference type="FunFam" id="3.40.50.1000:FF:000001">
    <property type="entry name" value="Phospholipid-transporting ATPase IC"/>
    <property type="match status" value="1"/>
</dbReference>
<feature type="transmembrane region" description="Helical" evidence="20">
    <location>
        <begin position="928"/>
        <end position="946"/>
    </location>
</feature>
<keyword evidence="9 20" id="KW-0106">Calcium</keyword>
<reference evidence="22 23" key="1">
    <citation type="submission" date="2022-05" db="EMBL/GenBank/DDBJ databases">
        <title>A multi-omics perspective on studying reproductive biology in Daphnia sinensis.</title>
        <authorList>
            <person name="Jia J."/>
        </authorList>
    </citation>
    <scope>NUCLEOTIDE SEQUENCE [LARGE SCALE GENOMIC DNA]</scope>
    <source>
        <strain evidence="22 23">WSL</strain>
    </source>
</reference>
<dbReference type="NCBIfam" id="TIGR01522">
    <property type="entry name" value="ATPase-IIA2_Ca"/>
    <property type="match status" value="1"/>
</dbReference>
<keyword evidence="5 20" id="KW-0109">Calcium transport</keyword>
<feature type="transmembrane region" description="Helical" evidence="20">
    <location>
        <begin position="186"/>
        <end position="203"/>
    </location>
</feature>
<dbReference type="Gene3D" id="2.70.150.10">
    <property type="entry name" value="Calcium-transporting ATPase, cytoplasmic transduction domain A"/>
    <property type="match status" value="1"/>
</dbReference>
<dbReference type="InterPro" id="IPR006413">
    <property type="entry name" value="P-type_ATPase_IIA_PMR1"/>
</dbReference>
<dbReference type="GO" id="GO:0005524">
    <property type="term" value="F:ATP binding"/>
    <property type="evidence" value="ECO:0007669"/>
    <property type="project" value="UniProtKB-KW"/>
</dbReference>
<keyword evidence="17 20" id="KW-0472">Membrane</keyword>
<dbReference type="Gene3D" id="3.40.50.1000">
    <property type="entry name" value="HAD superfamily/HAD-like"/>
    <property type="match status" value="1"/>
</dbReference>
<name>A0AAD5KI60_9CRUS</name>
<evidence type="ECO:0000256" key="6">
    <source>
        <dbReference type="ARBA" id="ARBA00022692"/>
    </source>
</evidence>
<keyword evidence="16 20" id="KW-0406">Ion transport</keyword>
<comment type="catalytic activity">
    <reaction evidence="19">
        <text>Mn(2+)(in) + ATP + H2O = Mn(2+)(out) + ADP + phosphate + H(+)</text>
        <dbReference type="Rhea" id="RHEA:66820"/>
        <dbReference type="ChEBI" id="CHEBI:15377"/>
        <dbReference type="ChEBI" id="CHEBI:15378"/>
        <dbReference type="ChEBI" id="CHEBI:29035"/>
        <dbReference type="ChEBI" id="CHEBI:30616"/>
        <dbReference type="ChEBI" id="CHEBI:43474"/>
        <dbReference type="ChEBI" id="CHEBI:456216"/>
    </reaction>
    <physiologicalReaction direction="left-to-right" evidence="19">
        <dbReference type="Rhea" id="RHEA:66821"/>
    </physiologicalReaction>
</comment>
<comment type="catalytic activity">
    <reaction evidence="18">
        <text>Ca(2+)(in) + ATP + H2O = Ca(2+)(out) + ADP + phosphate + H(+)</text>
        <dbReference type="Rhea" id="RHEA:18105"/>
        <dbReference type="ChEBI" id="CHEBI:15377"/>
        <dbReference type="ChEBI" id="CHEBI:15378"/>
        <dbReference type="ChEBI" id="CHEBI:29108"/>
        <dbReference type="ChEBI" id="CHEBI:30616"/>
        <dbReference type="ChEBI" id="CHEBI:43474"/>
        <dbReference type="ChEBI" id="CHEBI:456216"/>
        <dbReference type="EC" id="7.2.2.10"/>
    </reaction>
    <physiologicalReaction direction="left-to-right" evidence="18">
        <dbReference type="Rhea" id="RHEA:18106"/>
    </physiologicalReaction>
</comment>
<dbReference type="InterPro" id="IPR036412">
    <property type="entry name" value="HAD-like_sf"/>
</dbReference>
<dbReference type="PRINTS" id="PR00119">
    <property type="entry name" value="CATATPASE"/>
</dbReference>
<dbReference type="Pfam" id="PF00690">
    <property type="entry name" value="Cation_ATPase_N"/>
    <property type="match status" value="1"/>
</dbReference>
<dbReference type="PRINTS" id="PR00120">
    <property type="entry name" value="HATPASE"/>
</dbReference>
<dbReference type="Gene3D" id="3.40.1110.10">
    <property type="entry name" value="Calcium-transporting ATPase, cytoplasmic domain N"/>
    <property type="match status" value="1"/>
</dbReference>
<evidence type="ECO:0000256" key="15">
    <source>
        <dbReference type="ARBA" id="ARBA00023034"/>
    </source>
</evidence>
<evidence type="ECO:0000256" key="12">
    <source>
        <dbReference type="ARBA" id="ARBA00022951"/>
    </source>
</evidence>
<evidence type="ECO:0000256" key="10">
    <source>
        <dbReference type="ARBA" id="ARBA00022840"/>
    </source>
</evidence>
<keyword evidence="15" id="KW-0333">Golgi apparatus</keyword>
<organism evidence="22 23">
    <name type="scientific">Daphnia sinensis</name>
    <dbReference type="NCBI Taxonomy" id="1820382"/>
    <lineage>
        <taxon>Eukaryota</taxon>
        <taxon>Metazoa</taxon>
        <taxon>Ecdysozoa</taxon>
        <taxon>Arthropoda</taxon>
        <taxon>Crustacea</taxon>
        <taxon>Branchiopoda</taxon>
        <taxon>Diplostraca</taxon>
        <taxon>Cladocera</taxon>
        <taxon>Anomopoda</taxon>
        <taxon>Daphniidae</taxon>
        <taxon>Daphnia</taxon>
        <taxon>Daphnia similis group</taxon>
    </lineage>
</organism>
<dbReference type="SFLD" id="SFLDF00027">
    <property type="entry name" value="p-type_atpase"/>
    <property type="match status" value="1"/>
</dbReference>
<dbReference type="InterPro" id="IPR023299">
    <property type="entry name" value="ATPase_P-typ_cyto_dom_N"/>
</dbReference>
<dbReference type="InterPro" id="IPR044492">
    <property type="entry name" value="P_typ_ATPase_HD_dom"/>
</dbReference>
<evidence type="ECO:0000256" key="7">
    <source>
        <dbReference type="ARBA" id="ARBA00022723"/>
    </source>
</evidence>
<dbReference type="PANTHER" id="PTHR42861">
    <property type="entry name" value="CALCIUM-TRANSPORTING ATPASE"/>
    <property type="match status" value="1"/>
</dbReference>
<dbReference type="FunFam" id="3.40.1110.10:FF:000006">
    <property type="entry name" value="Calcium-transporting ATPase"/>
    <property type="match status" value="1"/>
</dbReference>
<comment type="caution">
    <text evidence="20">Lacks conserved residue(s) required for the propagation of feature annotation.</text>
</comment>
<accession>A0AAD5KI60</accession>
<keyword evidence="10 20" id="KW-0067">ATP-binding</keyword>
<evidence type="ECO:0000256" key="17">
    <source>
        <dbReference type="ARBA" id="ARBA00023136"/>
    </source>
</evidence>
<dbReference type="Proteomes" id="UP000820818">
    <property type="component" value="Linkage Group LG10"/>
</dbReference>
<keyword evidence="4 20" id="KW-0813">Transport</keyword>
<dbReference type="Gene3D" id="1.20.1110.10">
    <property type="entry name" value="Calcium-transporting ATPase, transmembrane domain"/>
    <property type="match status" value="1"/>
</dbReference>
<evidence type="ECO:0000256" key="13">
    <source>
        <dbReference type="ARBA" id="ARBA00022967"/>
    </source>
</evidence>
<evidence type="ECO:0000256" key="2">
    <source>
        <dbReference type="ARBA" id="ARBA00004326"/>
    </source>
</evidence>
<keyword evidence="12" id="KW-0703">Sarcoplasmic reticulum</keyword>
<dbReference type="GO" id="GO:0033017">
    <property type="term" value="C:sarcoplasmic reticulum membrane"/>
    <property type="evidence" value="ECO:0007669"/>
    <property type="project" value="UniProtKB-SubCell"/>
</dbReference>
<protein>
    <recommendedName>
        <fullName evidence="20">Calcium-transporting ATPase</fullName>
        <ecNumber evidence="20">7.2.2.10</ecNumber>
    </recommendedName>
</protein>
<dbReference type="SUPFAM" id="SSF81653">
    <property type="entry name" value="Calcium ATPase, transduction domain A"/>
    <property type="match status" value="1"/>
</dbReference>
<dbReference type="EMBL" id="WJBH02000010">
    <property type="protein sequence ID" value="KAI9551917.1"/>
    <property type="molecule type" value="Genomic_DNA"/>
</dbReference>
<dbReference type="GO" id="GO:0046872">
    <property type="term" value="F:metal ion binding"/>
    <property type="evidence" value="ECO:0007669"/>
    <property type="project" value="UniProtKB-KW"/>
</dbReference>
<dbReference type="SUPFAM" id="SSF81660">
    <property type="entry name" value="Metal cation-transporting ATPase, ATP-binding domain N"/>
    <property type="match status" value="1"/>
</dbReference>
<evidence type="ECO:0000256" key="19">
    <source>
        <dbReference type="ARBA" id="ARBA00047330"/>
    </source>
</evidence>
<evidence type="ECO:0000256" key="1">
    <source>
        <dbReference type="ARBA" id="ARBA00004166"/>
    </source>
</evidence>
<dbReference type="Pfam" id="PF00122">
    <property type="entry name" value="E1-E2_ATPase"/>
    <property type="match status" value="1"/>
</dbReference>
<dbReference type="EC" id="7.2.2.10" evidence="20"/>
<evidence type="ECO:0000259" key="21">
    <source>
        <dbReference type="SMART" id="SM00831"/>
    </source>
</evidence>
<comment type="caution">
    <text evidence="22">The sequence shown here is derived from an EMBL/GenBank/DDBJ whole genome shotgun (WGS) entry which is preliminary data.</text>
</comment>
<dbReference type="InterPro" id="IPR008250">
    <property type="entry name" value="ATPase_P-typ_transduc_dom_A_sf"/>
</dbReference>
<feature type="transmembrane region" description="Helical" evidence="20">
    <location>
        <begin position="958"/>
        <end position="976"/>
    </location>
</feature>
<evidence type="ECO:0000256" key="3">
    <source>
        <dbReference type="ARBA" id="ARBA00005675"/>
    </source>
</evidence>
<evidence type="ECO:0000256" key="8">
    <source>
        <dbReference type="ARBA" id="ARBA00022741"/>
    </source>
</evidence>
<evidence type="ECO:0000256" key="5">
    <source>
        <dbReference type="ARBA" id="ARBA00022568"/>
    </source>
</evidence>
<keyword evidence="7" id="KW-0479">Metal-binding</keyword>
<keyword evidence="23" id="KW-1185">Reference proteome</keyword>
<dbReference type="GO" id="GO:0016887">
    <property type="term" value="F:ATP hydrolysis activity"/>
    <property type="evidence" value="ECO:0007669"/>
    <property type="project" value="InterPro"/>
</dbReference>
<dbReference type="InterPro" id="IPR006068">
    <property type="entry name" value="ATPase_P-typ_cation-transptr_C"/>
</dbReference>
<evidence type="ECO:0000313" key="22">
    <source>
        <dbReference type="EMBL" id="KAI9551917.1"/>
    </source>
</evidence>
<dbReference type="AlphaFoldDB" id="A0AAD5KI60"/>
<evidence type="ECO:0000256" key="20">
    <source>
        <dbReference type="RuleBase" id="RU361146"/>
    </source>
</evidence>
<comment type="function">
    <text evidence="20">Catalyzes the hydrolysis of ATP coupled with the transport of calcium.</text>
</comment>
<dbReference type="NCBIfam" id="TIGR01494">
    <property type="entry name" value="ATPase_P-type"/>
    <property type="match status" value="2"/>
</dbReference>
<keyword evidence="6 20" id="KW-0812">Transmembrane</keyword>
<dbReference type="SFLD" id="SFLDS00003">
    <property type="entry name" value="Haloacid_Dehalogenase"/>
    <property type="match status" value="1"/>
</dbReference>
<dbReference type="InterPro" id="IPR023214">
    <property type="entry name" value="HAD_sf"/>
</dbReference>
<keyword evidence="13" id="KW-1278">Translocase</keyword>
<sequence length="1005" mass="111385">MPLHQTIGNGTTHPEADRNICYIFVYGRHKKTLQIFPISLDFCLNFHCRLTRYGVPVGKRMFNELILQIFTNQSILTNNQGINENDRGTIRDKLHLEEMWLPSIEASSLAVEDVARKLDTNMISGLSWAEAERRKSMFGANEFVVKNEDPIWRKYMEQFQNPLILLLLGSAFVSVCMKQFDDAVSITVAILIVVTVAFVQEYRSEKSLEALTKLIPPSCHCIRENKVHSFYARDLVPGDIVLLNLGAQVPADLRLFETIELSIDESSFTGETEPVIKQTKRRKSDENKSTWETMAYMGTLVRCGSGKGIVVATGDRSDFGQMFRLMQAVESPKTPLQESMDTLGKHLSYISFGIIGFIMLAGWLQGKPLMDMFNIGVSLAVAAIPEGLPIVVTVTLALGVTRMAKRNAIVKKIPTVETLGCVNVICSDKTGTLTKNEMTVTNIVTSDGWRAQVTGSGYNNIGAVQIQDSLSDTETAQMARSSIYNVLEVGCVCNNAAISPEGTLRGQPTEGALLAAAMKYGMHACSSNYHRLQEYPFNSEMKIMTVRCMPRAAHNEGRQEIFFSKGAIEKILQYCSKIHYQGHCVPLNVEQQQRVLSEARQLATHGLRVIGMARGDSMEAMEFLGMVGLHDPPRPQVRQAVDIFHSTGVQVVMVTGDALETAVSMAELLGIYRPNSTTVSGEQLDAMADDELKDRVMDVSVFYRVTPRQKLRIVQAFQSVGAVVAMTGDGVNDCVALKAAHIGIAMGKNGTDVSKEAADMILVDDDFYTIMAAVEEGKGIFYNIRNFIRFQLSTSIAALSLITITTLAGLPNPLNAMQILWINILMDGPPAQSLGVEPVDKDVIRQPPRSSKQSMIDRSLIANVLLSAAIIVLGTLFVFQRELQDNKLTPRDTTMTFTCFVLFDLFNALSCRSQDKSVWEIGLGTNRLFIAAVALSLCGQLLVIFFPPLQWVFQTEALHFQDFAFLTAITSSVLIVSELRKWIQRHSPFRLSSRVTKGRSRSDLI</sequence>
<evidence type="ECO:0000313" key="23">
    <source>
        <dbReference type="Proteomes" id="UP000820818"/>
    </source>
</evidence>
<feature type="domain" description="Cation-transporting P-type ATPase N-terminal" evidence="21">
    <location>
        <begin position="105"/>
        <end position="179"/>
    </location>
</feature>
<feature type="transmembrane region" description="Helical" evidence="20">
    <location>
        <begin position="347"/>
        <end position="366"/>
    </location>
</feature>
<dbReference type="PROSITE" id="PS00154">
    <property type="entry name" value="ATPASE_E1_E2"/>
    <property type="match status" value="1"/>
</dbReference>
<dbReference type="InterPro" id="IPR018303">
    <property type="entry name" value="ATPase_P-typ_P_site"/>
</dbReference>